<reference evidence="7 8" key="1">
    <citation type="submission" date="2024-04" db="EMBL/GenBank/DDBJ databases">
        <title>Novel genus in family Flammeovirgaceae.</title>
        <authorList>
            <person name="Nguyen T.H."/>
            <person name="Vuong T.Q."/>
            <person name="Le H."/>
            <person name="Kim S.-G."/>
        </authorList>
    </citation>
    <scope>NUCLEOTIDE SEQUENCE [LARGE SCALE GENOMIC DNA]</scope>
    <source>
        <strain evidence="7 8">JCM 23209</strain>
    </source>
</reference>
<dbReference type="EMBL" id="JBDKWZ010000002">
    <property type="protein sequence ID" value="MEN7547343.1"/>
    <property type="molecule type" value="Genomic_DNA"/>
</dbReference>
<sequence length="155" mass="17555">MHIKRLFFQVLPQLLAGVMLYTATRQWLDWEAFQGQLLNQPLPKTLSLILTGLLPSVEVLLAGLLLFEKSRPLGFALTMGFMSMTSGYIVLVLSEAFAYVPCSCVGMLDNQPWEVQLALNSSIFFLALAGYRIRENRLCPDTPARYRQDRELPKT</sequence>
<feature type="transmembrane region" description="Helical" evidence="5">
    <location>
        <begin position="74"/>
        <end position="93"/>
    </location>
</feature>
<dbReference type="InterPro" id="IPR009908">
    <property type="entry name" value="Methylamine_util_MauE"/>
</dbReference>
<protein>
    <submittedName>
        <fullName evidence="7">MauE/DoxX family redox-associated membrane protein</fullName>
    </submittedName>
</protein>
<evidence type="ECO:0000259" key="6">
    <source>
        <dbReference type="Pfam" id="PF07291"/>
    </source>
</evidence>
<organism evidence="7 8">
    <name type="scientific">Rapidithrix thailandica</name>
    <dbReference type="NCBI Taxonomy" id="413964"/>
    <lineage>
        <taxon>Bacteria</taxon>
        <taxon>Pseudomonadati</taxon>
        <taxon>Bacteroidota</taxon>
        <taxon>Cytophagia</taxon>
        <taxon>Cytophagales</taxon>
        <taxon>Flammeovirgaceae</taxon>
        <taxon>Rapidithrix</taxon>
    </lineage>
</organism>
<evidence type="ECO:0000256" key="3">
    <source>
        <dbReference type="ARBA" id="ARBA00022989"/>
    </source>
</evidence>
<dbReference type="GO" id="GO:0016020">
    <property type="term" value="C:membrane"/>
    <property type="evidence" value="ECO:0007669"/>
    <property type="project" value="UniProtKB-SubCell"/>
</dbReference>
<dbReference type="Proteomes" id="UP001403385">
    <property type="component" value="Unassembled WGS sequence"/>
</dbReference>
<evidence type="ECO:0000256" key="2">
    <source>
        <dbReference type="ARBA" id="ARBA00022692"/>
    </source>
</evidence>
<feature type="transmembrane region" description="Helical" evidence="5">
    <location>
        <begin position="46"/>
        <end position="67"/>
    </location>
</feature>
<feature type="transmembrane region" description="Helical" evidence="5">
    <location>
        <begin position="113"/>
        <end position="131"/>
    </location>
</feature>
<proteinExistence type="predicted"/>
<evidence type="ECO:0000256" key="4">
    <source>
        <dbReference type="ARBA" id="ARBA00023136"/>
    </source>
</evidence>
<evidence type="ECO:0000256" key="5">
    <source>
        <dbReference type="SAM" id="Phobius"/>
    </source>
</evidence>
<accession>A0AAW9S0L6</accession>
<keyword evidence="8" id="KW-1185">Reference proteome</keyword>
<evidence type="ECO:0000256" key="1">
    <source>
        <dbReference type="ARBA" id="ARBA00004141"/>
    </source>
</evidence>
<feature type="domain" description="Methylamine utilisation protein MauE" evidence="6">
    <location>
        <begin position="7"/>
        <end position="130"/>
    </location>
</feature>
<keyword evidence="2 5" id="KW-0812">Transmembrane</keyword>
<evidence type="ECO:0000313" key="7">
    <source>
        <dbReference type="EMBL" id="MEN7547343.1"/>
    </source>
</evidence>
<dbReference type="RefSeq" id="WP_346820127.1">
    <property type="nucleotide sequence ID" value="NZ_JBDKWZ010000002.1"/>
</dbReference>
<comment type="caution">
    <text evidence="7">The sequence shown here is derived from an EMBL/GenBank/DDBJ whole genome shotgun (WGS) entry which is preliminary data.</text>
</comment>
<keyword evidence="4 5" id="KW-0472">Membrane</keyword>
<dbReference type="GO" id="GO:0030416">
    <property type="term" value="P:methylamine metabolic process"/>
    <property type="evidence" value="ECO:0007669"/>
    <property type="project" value="InterPro"/>
</dbReference>
<evidence type="ECO:0000313" key="8">
    <source>
        <dbReference type="Proteomes" id="UP001403385"/>
    </source>
</evidence>
<name>A0AAW9S0L6_9BACT</name>
<dbReference type="AlphaFoldDB" id="A0AAW9S0L6"/>
<gene>
    <name evidence="7" type="ORF">AAG747_05460</name>
</gene>
<keyword evidence="3 5" id="KW-1133">Transmembrane helix</keyword>
<comment type="subcellular location">
    <subcellularLocation>
        <location evidence="1">Membrane</location>
        <topology evidence="1">Multi-pass membrane protein</topology>
    </subcellularLocation>
</comment>
<dbReference type="Pfam" id="PF07291">
    <property type="entry name" value="MauE"/>
    <property type="match status" value="1"/>
</dbReference>